<dbReference type="OrthoDB" id="3270987at2759"/>
<keyword evidence="2" id="KW-0472">Membrane</keyword>
<sequence>MLISMRLPRLPYFFTSSERNPLPSSGQKPPSPPNKRMSAPAEITPKKHIHDLPPEILIQIFEHYINLHGSYVFITTLLRKSGLMYQSPVHTLSQVCSRWRSLTCSTSVLWGRISTRLPAWDERYTRGVSQCMSMHLDRSRDGPLHLNLGSFNPRNLMPFVSVVSRKLSSIPYHHHRLHSLDINNISYLPGLDLTKEVVFPELRSLSFAPSTYEHLEMVLFPKLRDVSIKILTDAWPRDADITPNASTLRLPWGKLTSLTFGCESSKDIAGILHECRSLVLLTLHIVRGREESWPEMDYNTSFPVLHRLQHFTLHMSHSIMYRGAQLLSRLNCPSLLSLSLIVGAYPEIKSSWSFLEEVVTGFIIRSQCTLTSLQVSGILVTESSLLAVLRSTHRLTSFSVTGDFMQSVIVGSLLSPMSIPSTPNSEDQLVPKLRDIRISLKDHEVEKQNLDVCGDTLLVLFEVMVRSRLPCLHSAVISVPSLSRTNTNIDSLRDIQRESTVALKVIVDDEGTSCTLFSMSFLFTLLGYIAFLGLLYKRRIQGRTTYVLKLVVYTDPYRTYSTEAQKYSMDRTVRRLYDCITVRVGA</sequence>
<evidence type="ECO:0000256" key="1">
    <source>
        <dbReference type="SAM" id="MobiDB-lite"/>
    </source>
</evidence>
<gene>
    <name evidence="4" type="ORF">Moror_4206</name>
</gene>
<protein>
    <recommendedName>
        <fullName evidence="3">F-box domain-containing protein</fullName>
    </recommendedName>
</protein>
<dbReference type="EMBL" id="AWSO01000425">
    <property type="protein sequence ID" value="ESK90637.1"/>
    <property type="molecule type" value="Genomic_DNA"/>
</dbReference>
<feature type="transmembrane region" description="Helical" evidence="2">
    <location>
        <begin position="516"/>
        <end position="536"/>
    </location>
</feature>
<feature type="compositionally biased region" description="Polar residues" evidence="1">
    <location>
        <begin position="16"/>
        <end position="28"/>
    </location>
</feature>
<dbReference type="Proteomes" id="UP000017559">
    <property type="component" value="Unassembled WGS sequence"/>
</dbReference>
<accession>V2XA97</accession>
<dbReference type="SUPFAM" id="SSF52047">
    <property type="entry name" value="RNI-like"/>
    <property type="match status" value="1"/>
</dbReference>
<feature type="region of interest" description="Disordered" evidence="1">
    <location>
        <begin position="16"/>
        <end position="39"/>
    </location>
</feature>
<evidence type="ECO:0000313" key="5">
    <source>
        <dbReference type="Proteomes" id="UP000017559"/>
    </source>
</evidence>
<keyword evidence="2" id="KW-1133">Transmembrane helix</keyword>
<dbReference type="SUPFAM" id="SSF81383">
    <property type="entry name" value="F-box domain"/>
    <property type="match status" value="1"/>
</dbReference>
<keyword evidence="5" id="KW-1185">Reference proteome</keyword>
<dbReference type="InterPro" id="IPR001810">
    <property type="entry name" value="F-box_dom"/>
</dbReference>
<dbReference type="HOGENOM" id="CLU_465461_0_0_1"/>
<comment type="caution">
    <text evidence="4">The sequence shown here is derived from an EMBL/GenBank/DDBJ whole genome shotgun (WGS) entry which is preliminary data.</text>
</comment>
<proteinExistence type="predicted"/>
<evidence type="ECO:0000256" key="2">
    <source>
        <dbReference type="SAM" id="Phobius"/>
    </source>
</evidence>
<dbReference type="Gene3D" id="3.80.10.10">
    <property type="entry name" value="Ribonuclease Inhibitor"/>
    <property type="match status" value="1"/>
</dbReference>
<evidence type="ECO:0000313" key="4">
    <source>
        <dbReference type="EMBL" id="ESK90637.1"/>
    </source>
</evidence>
<dbReference type="InterPro" id="IPR032675">
    <property type="entry name" value="LRR_dom_sf"/>
</dbReference>
<keyword evidence="2" id="KW-0812">Transmembrane</keyword>
<dbReference type="InterPro" id="IPR036047">
    <property type="entry name" value="F-box-like_dom_sf"/>
</dbReference>
<organism evidence="4 5">
    <name type="scientific">Moniliophthora roreri (strain MCA 2997)</name>
    <name type="common">Cocoa frosty pod rot fungus</name>
    <name type="synonym">Crinipellis roreri</name>
    <dbReference type="NCBI Taxonomy" id="1381753"/>
    <lineage>
        <taxon>Eukaryota</taxon>
        <taxon>Fungi</taxon>
        <taxon>Dikarya</taxon>
        <taxon>Basidiomycota</taxon>
        <taxon>Agaricomycotina</taxon>
        <taxon>Agaricomycetes</taxon>
        <taxon>Agaricomycetidae</taxon>
        <taxon>Agaricales</taxon>
        <taxon>Marasmiineae</taxon>
        <taxon>Marasmiaceae</taxon>
        <taxon>Moniliophthora</taxon>
    </lineage>
</organism>
<dbReference type="KEGG" id="mrr:Moror_4206"/>
<name>V2XA97_MONRO</name>
<evidence type="ECO:0000259" key="3">
    <source>
        <dbReference type="Pfam" id="PF12937"/>
    </source>
</evidence>
<reference evidence="4 5" key="1">
    <citation type="journal article" date="2014" name="BMC Genomics">
        <title>Genome and secretome analysis of the hemibiotrophic fungal pathogen, Moniliophthora roreri, which causes frosty pod rot disease of cacao: mechanisms of the biotrophic and necrotrophic phases.</title>
        <authorList>
            <person name="Meinhardt L.W."/>
            <person name="Costa G.G.L."/>
            <person name="Thomazella D.P.T."/>
            <person name="Teixeira P.J.P.L."/>
            <person name="Carazzolle M.F."/>
            <person name="Schuster S.C."/>
            <person name="Carlson J.E."/>
            <person name="Guiltinan M.J."/>
            <person name="Mieczkowski P."/>
            <person name="Farmer A."/>
            <person name="Ramaraj T."/>
            <person name="Crozier J."/>
            <person name="Davis R.E."/>
            <person name="Shao J."/>
            <person name="Melnick R.L."/>
            <person name="Pereira G.A.G."/>
            <person name="Bailey B.A."/>
        </authorList>
    </citation>
    <scope>NUCLEOTIDE SEQUENCE [LARGE SCALE GENOMIC DNA]</scope>
    <source>
        <strain evidence="4 5">MCA 2997</strain>
    </source>
</reference>
<feature type="domain" description="F-box" evidence="3">
    <location>
        <begin position="49"/>
        <end position="115"/>
    </location>
</feature>
<dbReference type="Pfam" id="PF12937">
    <property type="entry name" value="F-box-like"/>
    <property type="match status" value="1"/>
</dbReference>
<dbReference type="AlphaFoldDB" id="V2XA97"/>